<keyword evidence="3" id="KW-0862">Zinc</keyword>
<dbReference type="SUPFAM" id="SSF57716">
    <property type="entry name" value="Glucocorticoid receptor-like (DNA-binding domain)"/>
    <property type="match status" value="1"/>
</dbReference>
<evidence type="ECO:0000313" key="8">
    <source>
        <dbReference type="Proteomes" id="UP000008143"/>
    </source>
</evidence>
<dbReference type="GeneTree" id="ENSGT00940000164945"/>
<gene>
    <name evidence="7 9 10" type="primary">LOC100489710</name>
</gene>
<dbReference type="InterPro" id="IPR006612">
    <property type="entry name" value="THAP_Znf"/>
</dbReference>
<dbReference type="InterPro" id="IPR037660">
    <property type="entry name" value="CCDC51"/>
</dbReference>
<dbReference type="OMA" id="QHRRIMA"/>
<reference evidence="7" key="2">
    <citation type="submission" date="2021-03" db="UniProtKB">
        <authorList>
            <consortium name="Ensembl"/>
        </authorList>
    </citation>
    <scope>IDENTIFICATION</scope>
</reference>
<dbReference type="InterPro" id="IPR049012">
    <property type="entry name" value="Mutator_transp_dom"/>
</dbReference>
<name>A0A803K8B1_XENTR</name>
<keyword evidence="1" id="KW-0479">Metal-binding</keyword>
<dbReference type="AlphaFoldDB" id="A0A803K8B1"/>
<dbReference type="RefSeq" id="XP_031755418.1">
    <property type="nucleotide sequence ID" value="XM_031899558.1"/>
</dbReference>
<dbReference type="PANTHER" id="PTHR28624">
    <property type="entry name" value="COILED-COIL DOMAIN-CONTAINING PROTEIN 51"/>
    <property type="match status" value="1"/>
</dbReference>
<protein>
    <submittedName>
        <fullName evidence="7">Uncharacterized LOC100489710</fullName>
    </submittedName>
    <submittedName>
        <fullName evidence="9">Uncharacterized protein LOC100489710</fullName>
    </submittedName>
</protein>
<evidence type="ECO:0000313" key="7">
    <source>
        <dbReference type="Ensembl" id="ENSXETP00000116617"/>
    </source>
</evidence>
<evidence type="ECO:0000313" key="10">
    <source>
        <dbReference type="Xenbase" id="XB-GENE-29079851"/>
    </source>
</evidence>
<evidence type="ECO:0000256" key="5">
    <source>
        <dbReference type="PROSITE-ProRule" id="PRU00309"/>
    </source>
</evidence>
<dbReference type="GeneID" id="100489710"/>
<dbReference type="PANTHER" id="PTHR28624:SF1">
    <property type="entry name" value="MITOCHONDRIAL POTASSIUM CHANNEL"/>
    <property type="match status" value="1"/>
</dbReference>
<dbReference type="Proteomes" id="UP000008143">
    <property type="component" value="Chromosome 3"/>
</dbReference>
<dbReference type="Pfam" id="PF20700">
    <property type="entry name" value="Mutator"/>
    <property type="match status" value="1"/>
</dbReference>
<dbReference type="Xenbase" id="XB-GENE-29079851">
    <property type="gene designation" value="LOC100489710"/>
</dbReference>
<dbReference type="Pfam" id="PF05485">
    <property type="entry name" value="THAP"/>
    <property type="match status" value="1"/>
</dbReference>
<reference evidence="9" key="3">
    <citation type="submission" date="2025-04" db="UniProtKB">
        <authorList>
            <consortium name="RefSeq"/>
        </authorList>
    </citation>
    <scope>IDENTIFICATION</scope>
    <source>
        <strain evidence="9">Nigerian</strain>
        <tissue evidence="9">Liver and blood</tissue>
    </source>
</reference>
<accession>A0A803K8B1</accession>
<organism evidence="7">
    <name type="scientific">Xenopus tropicalis</name>
    <name type="common">Western clawed frog</name>
    <name type="synonym">Silurana tropicalis</name>
    <dbReference type="NCBI Taxonomy" id="8364"/>
    <lineage>
        <taxon>Eukaryota</taxon>
        <taxon>Metazoa</taxon>
        <taxon>Chordata</taxon>
        <taxon>Craniata</taxon>
        <taxon>Vertebrata</taxon>
        <taxon>Euteleostomi</taxon>
        <taxon>Amphibia</taxon>
        <taxon>Batrachia</taxon>
        <taxon>Anura</taxon>
        <taxon>Pipoidea</taxon>
        <taxon>Pipidae</taxon>
        <taxon>Xenopodinae</taxon>
        <taxon>Xenopus</taxon>
        <taxon>Silurana</taxon>
    </lineage>
</organism>
<evidence type="ECO:0000256" key="2">
    <source>
        <dbReference type="ARBA" id="ARBA00022771"/>
    </source>
</evidence>
<dbReference type="OrthoDB" id="5814287at2759"/>
<evidence type="ECO:0000256" key="1">
    <source>
        <dbReference type="ARBA" id="ARBA00022723"/>
    </source>
</evidence>
<dbReference type="GO" id="GO:0008270">
    <property type="term" value="F:zinc ion binding"/>
    <property type="evidence" value="ECO:0007669"/>
    <property type="project" value="UniProtKB-KW"/>
</dbReference>
<dbReference type="KEGG" id="xtr:100489710"/>
<evidence type="ECO:0000256" key="3">
    <source>
        <dbReference type="ARBA" id="ARBA00022833"/>
    </source>
</evidence>
<proteinExistence type="predicted"/>
<sequence length="750" mass="85631">MPSCIVKGCIHKSGQKALHPDVVMHPFPHNREQIKNWVLQTGQYTEDLETMTDRIVKGLKHSSFRMCSKHFTENCYMMKNTKKVLKPNAVPTIFPTIPRPTVITAQPLPVLLPPAKRQRVDNNHEEQQPSTSTTIVRIVSRLATVSTQTKARMFANYNVETMDIYKNVGIQNTVVMKDMSTQTHDVAPTDVPSTTKDRPYPVFYPVLVKPESMPGMNKITSILQSPSVAIQFVPPTRSALMGNGERSSVEDRRDEATFKIQERAGSRDEGTTTGNGDYIKQRKFIVYEDQLDLLLRLVRCQHRSDPPCQAPITRIKKRTDGSLLNIQLCCLNGHDSLLWNSQPTSGEFSIGNVALANSMVLVGSTYQRMKEFFQLMNIPLFSRAAFYKYQKEFIFSAIDIQWKKERAEIKQSLAGKAVALAGDGQFDRPSHSATYCTYSMMELMSKKIIDFKIRRVGPGKKSDGMEISLHSCLKSLKDEKINVRIVATDRHDGIKKLMRTKFEGVDHQFDVRHICRSLRKKLLAASRKKNCGDVAFWIRPITNHMWWAAQTCRQNADLLVEKWKSVLFHISNEHAFPSFVHYKKCQHRRIMAAQRRSYRWIGPAHPAHSALRKIIMDPLLLRDLRKVGKFCHTGELENFRGKLIKYRPKCLSFNRDSAIARTCLGVLAHNRNVHRQEVVKKMASLAKPIYDAVVDDHLFDILSDSIDILTGKLTHRWPSETKSVPKNIATSDRPIKSEVIANHVFQFSHS</sequence>
<dbReference type="GO" id="GO:0003677">
    <property type="term" value="F:DNA binding"/>
    <property type="evidence" value="ECO:0007669"/>
    <property type="project" value="UniProtKB-UniRule"/>
</dbReference>
<dbReference type="PROSITE" id="PS50950">
    <property type="entry name" value="ZF_THAP"/>
    <property type="match status" value="1"/>
</dbReference>
<reference evidence="7" key="1">
    <citation type="journal article" date="2010" name="Science">
        <title>The genome of the Western clawed frog Xenopus tropicalis.</title>
        <authorList>
            <person name="Hellsten U."/>
            <person name="Harland R.M."/>
            <person name="Gilchrist M.J."/>
            <person name="Hendrix D."/>
            <person name="Jurka J."/>
            <person name="Kapitonov V."/>
            <person name="Ovcharenko I."/>
            <person name="Putnam N.H."/>
            <person name="Shu S."/>
            <person name="Taher L."/>
            <person name="Blitz I.L."/>
            <person name="Blumberg B."/>
            <person name="Dichmann D.S."/>
            <person name="Dubchak I."/>
            <person name="Amaya E."/>
            <person name="Detter J.C."/>
            <person name="Fletcher R."/>
            <person name="Gerhard D.S."/>
            <person name="Goodstein D."/>
            <person name="Graves T."/>
            <person name="Grigoriev I.V."/>
            <person name="Grimwood J."/>
            <person name="Kawashima T."/>
            <person name="Lindquist E."/>
            <person name="Lucas S.M."/>
            <person name="Mead P.E."/>
            <person name="Mitros T."/>
            <person name="Ogino H."/>
            <person name="Ohta Y."/>
            <person name="Poliakov A.V."/>
            <person name="Pollet N."/>
            <person name="Robert J."/>
            <person name="Salamov A."/>
            <person name="Sater A.K."/>
            <person name="Schmutz J."/>
            <person name="Terry A."/>
            <person name="Vize P.D."/>
            <person name="Warren W.C."/>
            <person name="Wells D."/>
            <person name="Wills A."/>
            <person name="Wilson R.K."/>
            <person name="Zimmerman L.B."/>
            <person name="Zorn A.M."/>
            <person name="Grainger R."/>
            <person name="Grammer T."/>
            <person name="Khokha M.K."/>
            <person name="Richardson P.M."/>
            <person name="Rokhsar D.S."/>
        </authorList>
    </citation>
    <scope>NUCLEOTIDE SEQUENCE [LARGE SCALE GENOMIC DNA]</scope>
    <source>
        <strain evidence="7">Nigerian</strain>
    </source>
</reference>
<keyword evidence="4 5" id="KW-0238">DNA-binding</keyword>
<keyword evidence="8" id="KW-1185">Reference proteome</keyword>
<dbReference type="SMART" id="SM00692">
    <property type="entry name" value="DM3"/>
    <property type="match status" value="1"/>
</dbReference>
<dbReference type="AGR" id="Xenbase:XB-GENE-29079851"/>
<evidence type="ECO:0000256" key="4">
    <source>
        <dbReference type="ARBA" id="ARBA00023125"/>
    </source>
</evidence>
<dbReference type="Ensembl" id="ENSXETT00000116692">
    <property type="protein sequence ID" value="ENSXETP00000116617"/>
    <property type="gene ID" value="ENSXETG00000044696"/>
</dbReference>
<evidence type="ECO:0000313" key="9">
    <source>
        <dbReference type="RefSeq" id="XP_031755418.1"/>
    </source>
</evidence>
<feature type="domain" description="THAP-type" evidence="6">
    <location>
        <begin position="1"/>
        <end position="94"/>
    </location>
</feature>
<dbReference type="SMART" id="SM00980">
    <property type="entry name" value="THAP"/>
    <property type="match status" value="1"/>
</dbReference>
<keyword evidence="2 5" id="KW-0863">Zinc-finger</keyword>
<evidence type="ECO:0000259" key="6">
    <source>
        <dbReference type="PROSITE" id="PS50950"/>
    </source>
</evidence>